<evidence type="ECO:0000256" key="10">
    <source>
        <dbReference type="SAM" id="MobiDB-lite"/>
    </source>
</evidence>
<dbReference type="GO" id="GO:0019898">
    <property type="term" value="C:extrinsic component of membrane"/>
    <property type="evidence" value="ECO:0007669"/>
    <property type="project" value="InterPro"/>
</dbReference>
<feature type="compositionally biased region" description="Polar residues" evidence="10">
    <location>
        <begin position="352"/>
        <end position="363"/>
    </location>
</feature>
<dbReference type="InterPro" id="IPR030190">
    <property type="entry name" value="MacA_alpha-hairpin_sf"/>
</dbReference>
<dbReference type="EMBL" id="AMRJ01000012">
    <property type="protein sequence ID" value="EKF74380.1"/>
    <property type="molecule type" value="Genomic_DNA"/>
</dbReference>
<reference evidence="14 15" key="1">
    <citation type="journal article" date="2012" name="J. Bacteriol.">
        <title>Genome Sequence of the Alkane-Degrading Bacterium Alcanivorax hongdengensis Type Strain A-11-3.</title>
        <authorList>
            <person name="Lai Q."/>
            <person name="Shao Z."/>
        </authorList>
    </citation>
    <scope>NUCLEOTIDE SEQUENCE [LARGE SCALE GENOMIC DNA]</scope>
    <source>
        <strain evidence="14 15">A-11-3</strain>
    </source>
</reference>
<evidence type="ECO:0000256" key="9">
    <source>
        <dbReference type="SAM" id="Coils"/>
    </source>
</evidence>
<feature type="transmembrane region" description="Helical" evidence="11">
    <location>
        <begin position="17"/>
        <end position="39"/>
    </location>
</feature>
<keyword evidence="7 11" id="KW-1133">Transmembrane helix</keyword>
<feature type="domain" description="p-hydroxybenzoic acid efflux pump subunit AaeA-like beta-barrel" evidence="13">
    <location>
        <begin position="247"/>
        <end position="339"/>
    </location>
</feature>
<dbReference type="Pfam" id="PF25885">
    <property type="entry name" value="HH_EMRA"/>
    <property type="match status" value="1"/>
</dbReference>
<dbReference type="FunFam" id="2.40.30.170:FF:000003">
    <property type="entry name" value="Multidrug resistance protein A"/>
    <property type="match status" value="1"/>
</dbReference>
<dbReference type="PANTHER" id="PTHR30386:SF19">
    <property type="entry name" value="MULTIDRUG EXPORT PROTEIN EMRA-RELATED"/>
    <property type="match status" value="1"/>
</dbReference>
<keyword evidence="15" id="KW-1185">Reference proteome</keyword>
<evidence type="ECO:0000256" key="5">
    <source>
        <dbReference type="ARBA" id="ARBA00022519"/>
    </source>
</evidence>
<comment type="caution">
    <text evidence="14">The sequence shown here is derived from an EMBL/GenBank/DDBJ whole genome shotgun (WGS) entry which is preliminary data.</text>
</comment>
<proteinExistence type="inferred from homology"/>
<name>L0WF19_9GAMM</name>
<dbReference type="RefSeq" id="WP_008929033.1">
    <property type="nucleotide sequence ID" value="NZ_AMRJ01000012.1"/>
</dbReference>
<evidence type="ECO:0000256" key="1">
    <source>
        <dbReference type="ARBA" id="ARBA00004383"/>
    </source>
</evidence>
<evidence type="ECO:0000256" key="8">
    <source>
        <dbReference type="ARBA" id="ARBA00023136"/>
    </source>
</evidence>
<gene>
    <name evidence="14" type="ORF">A11A3_09275</name>
</gene>
<dbReference type="Proteomes" id="UP000010164">
    <property type="component" value="Unassembled WGS sequence"/>
</dbReference>
<dbReference type="Pfam" id="PF25963">
    <property type="entry name" value="Beta-barrel_AAEA"/>
    <property type="match status" value="1"/>
</dbReference>
<dbReference type="Gene3D" id="2.40.50.100">
    <property type="match status" value="1"/>
</dbReference>
<dbReference type="eggNOG" id="COG1566">
    <property type="taxonomic scope" value="Bacteria"/>
</dbReference>
<accession>L0WF19</accession>
<dbReference type="OrthoDB" id="9811754at2"/>
<dbReference type="PANTHER" id="PTHR30386">
    <property type="entry name" value="MEMBRANE FUSION SUBUNIT OF EMRAB-TOLC MULTIDRUG EFFLUX PUMP"/>
    <property type="match status" value="1"/>
</dbReference>
<evidence type="ECO:0000256" key="11">
    <source>
        <dbReference type="SAM" id="Phobius"/>
    </source>
</evidence>
<dbReference type="InterPro" id="IPR058634">
    <property type="entry name" value="AaeA-lik-b-barrel"/>
</dbReference>
<dbReference type="GO" id="GO:0005886">
    <property type="term" value="C:plasma membrane"/>
    <property type="evidence" value="ECO:0007669"/>
    <property type="project" value="UniProtKB-SubCell"/>
</dbReference>
<evidence type="ECO:0000313" key="14">
    <source>
        <dbReference type="EMBL" id="EKF74380.1"/>
    </source>
</evidence>
<dbReference type="PATRIC" id="fig|1177179.3.peg.1854"/>
<keyword evidence="3" id="KW-0813">Transport</keyword>
<dbReference type="Gene3D" id="6.10.140.1990">
    <property type="match status" value="1"/>
</dbReference>
<dbReference type="GO" id="GO:0015562">
    <property type="term" value="F:efflux transmembrane transporter activity"/>
    <property type="evidence" value="ECO:0007669"/>
    <property type="project" value="InterPro"/>
</dbReference>
<dbReference type="GO" id="GO:1990195">
    <property type="term" value="C:macrolide transmembrane transporter complex"/>
    <property type="evidence" value="ECO:0007669"/>
    <property type="project" value="InterPro"/>
</dbReference>
<keyword evidence="8 11" id="KW-0472">Membrane</keyword>
<keyword evidence="5" id="KW-0997">Cell inner membrane</keyword>
<keyword evidence="9" id="KW-0175">Coiled coil</keyword>
<feature type="region of interest" description="Disordered" evidence="10">
    <location>
        <begin position="342"/>
        <end position="369"/>
    </location>
</feature>
<sequence length="391" mass="42516">MAEQNGNAENGAKRKRILTILAVVVLAIALIYGLYWALWGRYHITTEDAYVGGNVVAISPRVSGTVVTINAEDTDRVNAGDVLVQLDDTDARVALEKAKANLAQAVRQVRQLYDQAEQLKATVSLRQASYQQARRDYQRAEDLQKVRGISTQDYQHAQTSLQTARAGYLEAKSQLAASQAAVGDTTLASHPQVMQAKSQLRQAWLTLQRTRIVAPVSGYVAQRGVQVGQQVQPGNKLMAVVPLEQVWVDANYKETELTNVRIGQPVELTADLYGSDHTYHGTVAGLAAGTGNAFALLPAQNATGNWIKVVQRIPVRIQLQGDDLKDHPLRIGLSMEVTIDTENRDGDRLAQSPVSGSRFSTPVYQPDDSGAQALIDSIIAANRGDHDDASD</sequence>
<evidence type="ECO:0000256" key="7">
    <source>
        <dbReference type="ARBA" id="ARBA00022989"/>
    </source>
</evidence>
<evidence type="ECO:0000313" key="15">
    <source>
        <dbReference type="Proteomes" id="UP000010164"/>
    </source>
</evidence>
<dbReference type="AlphaFoldDB" id="L0WF19"/>
<keyword evidence="4" id="KW-1003">Cell membrane</keyword>
<comment type="subcellular location">
    <subcellularLocation>
        <location evidence="1">Cell inner membrane</location>
        <topology evidence="1">Single-pass membrane protein</topology>
        <orientation evidence="1">Periplasmic side</orientation>
    </subcellularLocation>
</comment>
<feature type="coiled-coil region" evidence="9">
    <location>
        <begin position="95"/>
        <end position="122"/>
    </location>
</feature>
<evidence type="ECO:0000256" key="4">
    <source>
        <dbReference type="ARBA" id="ARBA00022475"/>
    </source>
</evidence>
<dbReference type="GO" id="GO:0015721">
    <property type="term" value="P:bile acid and bile salt transport"/>
    <property type="evidence" value="ECO:0007669"/>
    <property type="project" value="UniProtKB-ARBA"/>
</dbReference>
<dbReference type="GO" id="GO:1990961">
    <property type="term" value="P:xenobiotic detoxification by transmembrane export across the plasma membrane"/>
    <property type="evidence" value="ECO:0007669"/>
    <property type="project" value="InterPro"/>
</dbReference>
<dbReference type="InterPro" id="IPR058633">
    <property type="entry name" value="EmrA/FarA_HH"/>
</dbReference>
<evidence type="ECO:0000259" key="13">
    <source>
        <dbReference type="Pfam" id="PF25963"/>
    </source>
</evidence>
<feature type="domain" description="Multidrug export protein EmrA/FarA alpha-helical hairpin" evidence="12">
    <location>
        <begin position="89"/>
        <end position="210"/>
    </location>
</feature>
<evidence type="ECO:0000256" key="3">
    <source>
        <dbReference type="ARBA" id="ARBA00022448"/>
    </source>
</evidence>
<protein>
    <submittedName>
        <fullName evidence="14">HlyD family secretion protein</fullName>
    </submittedName>
</protein>
<evidence type="ECO:0000259" key="12">
    <source>
        <dbReference type="Pfam" id="PF25885"/>
    </source>
</evidence>
<dbReference type="GO" id="GO:0046677">
    <property type="term" value="P:response to antibiotic"/>
    <property type="evidence" value="ECO:0007669"/>
    <property type="project" value="UniProtKB-ARBA"/>
</dbReference>
<keyword evidence="6 11" id="KW-0812">Transmembrane</keyword>
<dbReference type="SUPFAM" id="SSF111369">
    <property type="entry name" value="HlyD-like secretion proteins"/>
    <property type="match status" value="2"/>
</dbReference>
<dbReference type="InterPro" id="IPR050739">
    <property type="entry name" value="MFP"/>
</dbReference>
<dbReference type="Gene3D" id="2.40.30.170">
    <property type="match status" value="1"/>
</dbReference>
<evidence type="ECO:0000256" key="6">
    <source>
        <dbReference type="ARBA" id="ARBA00022692"/>
    </source>
</evidence>
<dbReference type="STRING" id="1177179.A11A3_09275"/>
<evidence type="ECO:0000256" key="2">
    <source>
        <dbReference type="ARBA" id="ARBA00009477"/>
    </source>
</evidence>
<comment type="similarity">
    <text evidence="2">Belongs to the membrane fusion protein (MFP) (TC 8.A.1) family.</text>
</comment>
<organism evidence="14 15">
    <name type="scientific">Alcanivorax hongdengensis A-11-3</name>
    <dbReference type="NCBI Taxonomy" id="1177179"/>
    <lineage>
        <taxon>Bacteria</taxon>
        <taxon>Pseudomonadati</taxon>
        <taxon>Pseudomonadota</taxon>
        <taxon>Gammaproteobacteria</taxon>
        <taxon>Oceanospirillales</taxon>
        <taxon>Alcanivoracaceae</taxon>
        <taxon>Alcanivorax</taxon>
    </lineage>
</organism>